<protein>
    <submittedName>
        <fullName evidence="2">Uncharacterized protein</fullName>
    </submittedName>
</protein>
<feature type="region of interest" description="Disordered" evidence="1">
    <location>
        <begin position="1"/>
        <end position="62"/>
    </location>
</feature>
<accession>A0A7W9X2H2</accession>
<keyword evidence="3" id="KW-1185">Reference proteome</keyword>
<sequence length="62" mass="6741">MAMQNEDNDVNAHRDQPRMGDGTGNDDAAGEPATTEDDQQAAMPPSETDDDQYDQGTVKRES</sequence>
<proteinExistence type="predicted"/>
<evidence type="ECO:0000256" key="1">
    <source>
        <dbReference type="SAM" id="MobiDB-lite"/>
    </source>
</evidence>
<dbReference type="AlphaFoldDB" id="A0A7W9X2H2"/>
<evidence type="ECO:0000313" key="3">
    <source>
        <dbReference type="Proteomes" id="UP000540787"/>
    </source>
</evidence>
<comment type="caution">
    <text evidence="2">The sequence shown here is derived from an EMBL/GenBank/DDBJ whole genome shotgun (WGS) entry which is preliminary data.</text>
</comment>
<evidence type="ECO:0000313" key="2">
    <source>
        <dbReference type="EMBL" id="MBB6135271.1"/>
    </source>
</evidence>
<organism evidence="2 3">
    <name type="scientific">Massilia aurea</name>
    <dbReference type="NCBI Taxonomy" id="373040"/>
    <lineage>
        <taxon>Bacteria</taxon>
        <taxon>Pseudomonadati</taxon>
        <taxon>Pseudomonadota</taxon>
        <taxon>Betaproteobacteria</taxon>
        <taxon>Burkholderiales</taxon>
        <taxon>Oxalobacteraceae</taxon>
        <taxon>Telluria group</taxon>
        <taxon>Massilia</taxon>
    </lineage>
</organism>
<reference evidence="2 3" key="1">
    <citation type="submission" date="2020-08" db="EMBL/GenBank/DDBJ databases">
        <title>The Agave Microbiome: Exploring the role of microbial communities in plant adaptations to desert environments.</title>
        <authorList>
            <person name="Partida-Martinez L.P."/>
        </authorList>
    </citation>
    <scope>NUCLEOTIDE SEQUENCE [LARGE SCALE GENOMIC DNA]</scope>
    <source>
        <strain evidence="2 3">AT3.2</strain>
    </source>
</reference>
<gene>
    <name evidence="2" type="ORF">HD842_003429</name>
</gene>
<name>A0A7W9X2H2_9BURK</name>
<dbReference type="EMBL" id="JACHBX010000003">
    <property type="protein sequence ID" value="MBB6135271.1"/>
    <property type="molecule type" value="Genomic_DNA"/>
</dbReference>
<dbReference type="Proteomes" id="UP000540787">
    <property type="component" value="Unassembled WGS sequence"/>
</dbReference>
<dbReference type="RefSeq" id="WP_183555907.1">
    <property type="nucleotide sequence ID" value="NZ_JACHBX010000003.1"/>
</dbReference>